<gene>
    <name evidence="2" type="ORF">SAMN04487931_103108</name>
</gene>
<keyword evidence="2" id="KW-0808">Transferase</keyword>
<name>A0A1H2EGZ5_9BACT</name>
<protein>
    <submittedName>
        <fullName evidence="2">Acyl-coenzyme A:6-aminopenicillanic acid acyl-transferase</fullName>
    </submittedName>
</protein>
<evidence type="ECO:0000259" key="1">
    <source>
        <dbReference type="Pfam" id="PF03417"/>
    </source>
</evidence>
<dbReference type="InterPro" id="IPR047803">
    <property type="entry name" value="DCD1A/B-like"/>
</dbReference>
<accession>A0A1H2EGZ5</accession>
<keyword evidence="3" id="KW-1185">Reference proteome</keyword>
<evidence type="ECO:0000313" key="3">
    <source>
        <dbReference type="Proteomes" id="UP000199608"/>
    </source>
</evidence>
<proteinExistence type="predicted"/>
<dbReference type="PANTHER" id="PTHR35190">
    <property type="entry name" value="PROTEIN DCD1B"/>
    <property type="match status" value="1"/>
</dbReference>
<evidence type="ECO:0000313" key="2">
    <source>
        <dbReference type="EMBL" id="SDT94361.1"/>
    </source>
</evidence>
<dbReference type="PROSITE" id="PS51257">
    <property type="entry name" value="PROKAR_LIPOPROTEIN"/>
    <property type="match status" value="1"/>
</dbReference>
<dbReference type="Gene3D" id="3.60.60.10">
    <property type="entry name" value="Penicillin V Acylase, Chain A"/>
    <property type="match status" value="1"/>
</dbReference>
<dbReference type="AlphaFoldDB" id="A0A1H2EGZ5"/>
<dbReference type="NCBIfam" id="NF040521">
    <property type="entry name" value="C45_proenzyme"/>
    <property type="match status" value="1"/>
</dbReference>
<feature type="domain" description="Peptidase C45 hydrolase" evidence="1">
    <location>
        <begin position="204"/>
        <end position="298"/>
    </location>
</feature>
<dbReference type="PANTHER" id="PTHR35190:SF2">
    <property type="entry name" value="PROTEIN DCD1B"/>
    <property type="match status" value="1"/>
</dbReference>
<dbReference type="EMBL" id="FNLL01000003">
    <property type="protein sequence ID" value="SDT94361.1"/>
    <property type="molecule type" value="Genomic_DNA"/>
</dbReference>
<organism evidence="2 3">
    <name type="scientific">Desulfobacula phenolica</name>
    <dbReference type="NCBI Taxonomy" id="90732"/>
    <lineage>
        <taxon>Bacteria</taxon>
        <taxon>Pseudomonadati</taxon>
        <taxon>Thermodesulfobacteriota</taxon>
        <taxon>Desulfobacteria</taxon>
        <taxon>Desulfobacterales</taxon>
        <taxon>Desulfobacteraceae</taxon>
        <taxon>Desulfobacula</taxon>
    </lineage>
</organism>
<dbReference type="RefSeq" id="WP_014957935.1">
    <property type="nucleotide sequence ID" value="NZ_FNLL01000003.1"/>
</dbReference>
<dbReference type="InterPro" id="IPR047794">
    <property type="entry name" value="C45_proenzyme-like"/>
</dbReference>
<dbReference type="Proteomes" id="UP000199608">
    <property type="component" value="Unassembled WGS sequence"/>
</dbReference>
<dbReference type="InterPro" id="IPR005079">
    <property type="entry name" value="Peptidase_C45_hydrolase"/>
</dbReference>
<dbReference type="GO" id="GO:0016740">
    <property type="term" value="F:transferase activity"/>
    <property type="evidence" value="ECO:0007669"/>
    <property type="project" value="UniProtKB-KW"/>
</dbReference>
<sequence length="419" mass="47907">MIKRIIRITSLTMLIFLAQGCTKLPENKIDLYQRSMVIQNKNAEESILAKAVLKQSNDPDVNHIKVLHLRGTPYEMGFQHGRLLRQDVRACINHIMKIAALYASTDIMDEIYDLMEPYIPVAEKEEMRGLAHGANLPLRLVHWMHAIPAVSEYKYKKRFLKKFKSTSCSNIMAFGNASKNGEMFQMRVLDWNRRLGAQNWPVILVHKPDVGNASVTFSFAGFIGCVSGMNEKQMAFGEMGYGNPEGETLEGIPFVFLFRKLMREANSLEDAVKIIKNAKRTCSYVYLISDAKKTKNQVSGLILITDRQRVITFKENTILKDERDGDIYPALDDVLYAGAKSKELYQTLKENYGSISTTILMEISKKVSLKGNIQNVIFKPQTLETWSSYAANDKMDKQGKACNQKWFYFDFKSHLESYR</sequence>
<dbReference type="Pfam" id="PF03417">
    <property type="entry name" value="AAT"/>
    <property type="match status" value="1"/>
</dbReference>
<reference evidence="3" key="1">
    <citation type="submission" date="2016-10" db="EMBL/GenBank/DDBJ databases">
        <authorList>
            <person name="Varghese N."/>
            <person name="Submissions S."/>
        </authorList>
    </citation>
    <scope>NUCLEOTIDE SEQUENCE [LARGE SCALE GENOMIC DNA]</scope>
    <source>
        <strain evidence="3">DSM 3384</strain>
    </source>
</reference>